<evidence type="ECO:0000256" key="5">
    <source>
        <dbReference type="SAM" id="Phobius"/>
    </source>
</evidence>
<evidence type="ECO:0000256" key="2">
    <source>
        <dbReference type="ARBA" id="ARBA00022692"/>
    </source>
</evidence>
<feature type="transmembrane region" description="Helical" evidence="5">
    <location>
        <begin position="21"/>
        <end position="51"/>
    </location>
</feature>
<keyword evidence="7" id="KW-1185">Reference proteome</keyword>
<keyword evidence="4 5" id="KW-0472">Membrane</keyword>
<protein>
    <submittedName>
        <fullName evidence="6">4-hydroxybenzoate polyprenyltransferase</fullName>
    </submittedName>
</protein>
<feature type="transmembrane region" description="Helical" evidence="5">
    <location>
        <begin position="235"/>
        <end position="258"/>
    </location>
</feature>
<feature type="transmembrane region" description="Helical" evidence="5">
    <location>
        <begin position="134"/>
        <end position="153"/>
    </location>
</feature>
<comment type="caution">
    <text evidence="6">The sequence shown here is derived from an EMBL/GenBank/DDBJ whole genome shotgun (WGS) entry which is preliminary data.</text>
</comment>
<keyword evidence="2 5" id="KW-0812">Transmembrane</keyword>
<evidence type="ECO:0000256" key="3">
    <source>
        <dbReference type="ARBA" id="ARBA00022989"/>
    </source>
</evidence>
<organism evidence="6 7">
    <name type="scientific">Nesterenkonia halotolerans</name>
    <dbReference type="NCBI Taxonomy" id="225325"/>
    <lineage>
        <taxon>Bacteria</taxon>
        <taxon>Bacillati</taxon>
        <taxon>Actinomycetota</taxon>
        <taxon>Actinomycetes</taxon>
        <taxon>Micrococcales</taxon>
        <taxon>Micrococcaceae</taxon>
        <taxon>Nesterenkonia</taxon>
    </lineage>
</organism>
<dbReference type="InterPro" id="IPR000537">
    <property type="entry name" value="UbiA_prenyltransferase"/>
</dbReference>
<feature type="transmembrane region" description="Helical" evidence="5">
    <location>
        <begin position="265"/>
        <end position="289"/>
    </location>
</feature>
<dbReference type="Proteomes" id="UP000636579">
    <property type="component" value="Unassembled WGS sequence"/>
</dbReference>
<proteinExistence type="predicted"/>
<dbReference type="Gene3D" id="1.10.357.140">
    <property type="entry name" value="UbiA prenyltransferase"/>
    <property type="match status" value="1"/>
</dbReference>
<feature type="transmembrane region" description="Helical" evidence="5">
    <location>
        <begin position="159"/>
        <end position="183"/>
    </location>
</feature>
<gene>
    <name evidence="6" type="ORF">H4W26_001889</name>
</gene>
<keyword evidence="3 5" id="KW-1133">Transmembrane helix</keyword>
<feature type="transmembrane region" description="Helical" evidence="5">
    <location>
        <begin position="204"/>
        <end position="223"/>
    </location>
</feature>
<evidence type="ECO:0000313" key="6">
    <source>
        <dbReference type="EMBL" id="MBE1515134.1"/>
    </source>
</evidence>
<accession>A0ABR9J804</accession>
<dbReference type="RefSeq" id="WP_225939664.1">
    <property type="nucleotide sequence ID" value="NZ_JADBEE010000001.1"/>
</dbReference>
<dbReference type="EMBL" id="JADBEE010000001">
    <property type="protein sequence ID" value="MBE1515134.1"/>
    <property type="molecule type" value="Genomic_DNA"/>
</dbReference>
<evidence type="ECO:0000256" key="4">
    <source>
        <dbReference type="ARBA" id="ARBA00023136"/>
    </source>
</evidence>
<comment type="subcellular location">
    <subcellularLocation>
        <location evidence="1">Membrane</location>
        <topology evidence="1">Multi-pass membrane protein</topology>
    </subcellularLocation>
</comment>
<feature type="transmembrane region" description="Helical" evidence="5">
    <location>
        <begin position="89"/>
        <end position="122"/>
    </location>
</feature>
<sequence length="290" mass="28981">MTGAFIRVARGLWGSTHPGPTLVVTVLAAALSLAAGLSLGRIALLTLAVFAGQLSVGLSNDALDAGRDRAVGRTDKPIARGDISLRTGWIAAILALALALGLSAPLGLGMLAAHAIFLASAWSYNAGLKATPISILPFILGFGAFPAFATLAAPDPELAAPWALLAGGALGAAIHLTNVLPDLDDDARTGISGLPHRLGARPSAALAAAAVLIGAIAVTASAADGEILQGDLAQIPVISWVFFALEVAVVLVTLVLAVKGRSGRVLFRLVMLAALLLAAQLVAAGGSLAG</sequence>
<evidence type="ECO:0000256" key="1">
    <source>
        <dbReference type="ARBA" id="ARBA00004141"/>
    </source>
</evidence>
<dbReference type="InterPro" id="IPR044878">
    <property type="entry name" value="UbiA_sf"/>
</dbReference>
<dbReference type="Pfam" id="PF01040">
    <property type="entry name" value="UbiA"/>
    <property type="match status" value="1"/>
</dbReference>
<reference evidence="6 7" key="1">
    <citation type="submission" date="2020-10" db="EMBL/GenBank/DDBJ databases">
        <title>Sequencing the genomes of 1000 actinobacteria strains.</title>
        <authorList>
            <person name="Klenk H.-P."/>
        </authorList>
    </citation>
    <scope>NUCLEOTIDE SEQUENCE [LARGE SCALE GENOMIC DNA]</scope>
    <source>
        <strain evidence="6 7">DSM 15474</strain>
    </source>
</reference>
<evidence type="ECO:0000313" key="7">
    <source>
        <dbReference type="Proteomes" id="UP000636579"/>
    </source>
</evidence>
<name>A0ABR9J804_9MICC</name>